<evidence type="ECO:0000256" key="2">
    <source>
        <dbReference type="ARBA" id="ARBA00022475"/>
    </source>
</evidence>
<evidence type="ECO:0000313" key="7">
    <source>
        <dbReference type="EMBL" id="WWV65833.1"/>
    </source>
</evidence>
<feature type="transmembrane region" description="Helical" evidence="6">
    <location>
        <begin position="105"/>
        <end position="123"/>
    </location>
</feature>
<keyword evidence="5 6" id="KW-0472">Membrane</keyword>
<dbReference type="RefSeq" id="WP_251967362.1">
    <property type="nucleotide sequence ID" value="NZ_CP146284.1"/>
</dbReference>
<dbReference type="EMBL" id="CP146284">
    <property type="protein sequence ID" value="WWV65833.1"/>
    <property type="molecule type" value="Genomic_DNA"/>
</dbReference>
<feature type="transmembrane region" description="Helical" evidence="6">
    <location>
        <begin position="130"/>
        <end position="154"/>
    </location>
</feature>
<dbReference type="Proteomes" id="UP001320603">
    <property type="component" value="Chromosome"/>
</dbReference>
<proteinExistence type="predicted"/>
<reference evidence="7 8" key="1">
    <citation type="submission" date="2024-02" db="EMBL/GenBank/DDBJ databases">
        <title>Whole genome sequencing of Parabacteroides sp. AD58.</title>
        <authorList>
            <person name="Chaplin A.V."/>
            <person name="Pikina A.P."/>
            <person name="Sokolova S.R."/>
            <person name="Korostin D.O."/>
            <person name="Efimov B.A."/>
        </authorList>
    </citation>
    <scope>NUCLEOTIDE SEQUENCE [LARGE SCALE GENOMIC DNA]</scope>
    <source>
        <strain evidence="7 8">AD58</strain>
    </source>
</reference>
<feature type="transmembrane region" description="Helical" evidence="6">
    <location>
        <begin position="372"/>
        <end position="393"/>
    </location>
</feature>
<evidence type="ECO:0000313" key="8">
    <source>
        <dbReference type="Proteomes" id="UP001320603"/>
    </source>
</evidence>
<feature type="transmembrane region" description="Helical" evidence="6">
    <location>
        <begin position="279"/>
        <end position="302"/>
    </location>
</feature>
<protein>
    <submittedName>
        <fullName evidence="7">Polysaccharide biosynthesis C-terminal domain-containing protein</fullName>
    </submittedName>
</protein>
<feature type="transmembrane region" description="Helical" evidence="6">
    <location>
        <begin position="76"/>
        <end position="99"/>
    </location>
</feature>
<feature type="transmembrane region" description="Helical" evidence="6">
    <location>
        <begin position="346"/>
        <end position="366"/>
    </location>
</feature>
<sequence length="402" mass="44483">MWKSILGTVGARYLVALLNLLLIFVNAKVLGAEGLGLVGILIASINLVTTFNSIFCGGTIVYFMHRYSLRDVFIPAYLWAIFGSLLATAVLALAGMFPLRYLADVYLLSLTGSLITANSRFLLGQDRVGAFNLIFMIQGGLLCPVLLFLYFILGLKDAEAYLYGLYAANLSALGCSLWWLYRDLRSCLYQTSRTSLHWREMLVYGLWGNVDNLAEVCTTRINYFFIRRFLGFAGVGLLDGGTRISESVWHISRSIGFLTNSQVAREKEPQKQRQITLRLLRLTFLGTFAAVVCLLCIPEWIFTDYLFSQEFKGITSVIRGLSVGIVAFGCHTILSQYLIASGHVRYSAASSCVGLIVLLIAGYFLIPAYGIPGAAVTSSLAFTAMACFSFWAFQKNSRSQGR</sequence>
<keyword evidence="3 6" id="KW-0812">Transmembrane</keyword>
<accession>A0ABZ2IPV0</accession>
<comment type="subcellular location">
    <subcellularLocation>
        <location evidence="1">Cell membrane</location>
        <topology evidence="1">Multi-pass membrane protein</topology>
    </subcellularLocation>
</comment>
<feature type="transmembrane region" description="Helical" evidence="6">
    <location>
        <begin position="160"/>
        <end position="181"/>
    </location>
</feature>
<organism evidence="7 8">
    <name type="scientific">Parabacteroides absconsus</name>
    <dbReference type="NCBI Taxonomy" id="2951805"/>
    <lineage>
        <taxon>Bacteria</taxon>
        <taxon>Pseudomonadati</taxon>
        <taxon>Bacteroidota</taxon>
        <taxon>Bacteroidia</taxon>
        <taxon>Bacteroidales</taxon>
        <taxon>Tannerellaceae</taxon>
        <taxon>Parabacteroides</taxon>
    </lineage>
</organism>
<keyword evidence="8" id="KW-1185">Reference proteome</keyword>
<evidence type="ECO:0000256" key="5">
    <source>
        <dbReference type="ARBA" id="ARBA00023136"/>
    </source>
</evidence>
<dbReference type="PANTHER" id="PTHR30250:SF11">
    <property type="entry name" value="O-ANTIGEN TRANSPORTER-RELATED"/>
    <property type="match status" value="1"/>
</dbReference>
<evidence type="ECO:0000256" key="3">
    <source>
        <dbReference type="ARBA" id="ARBA00022692"/>
    </source>
</evidence>
<dbReference type="PANTHER" id="PTHR30250">
    <property type="entry name" value="PST FAMILY PREDICTED COLANIC ACID TRANSPORTER"/>
    <property type="match status" value="1"/>
</dbReference>
<evidence type="ECO:0000256" key="6">
    <source>
        <dbReference type="SAM" id="Phobius"/>
    </source>
</evidence>
<evidence type="ECO:0000256" key="1">
    <source>
        <dbReference type="ARBA" id="ARBA00004651"/>
    </source>
</evidence>
<gene>
    <name evidence="7" type="ORF">NEE14_012650</name>
</gene>
<dbReference type="InterPro" id="IPR050833">
    <property type="entry name" value="Poly_Biosynth_Transport"/>
</dbReference>
<evidence type="ECO:0000256" key="4">
    <source>
        <dbReference type="ARBA" id="ARBA00022989"/>
    </source>
</evidence>
<feature type="transmembrane region" description="Helical" evidence="6">
    <location>
        <begin position="41"/>
        <end position="64"/>
    </location>
</feature>
<keyword evidence="2" id="KW-1003">Cell membrane</keyword>
<keyword evidence="4 6" id="KW-1133">Transmembrane helix</keyword>
<name>A0ABZ2IPV0_9BACT</name>
<feature type="transmembrane region" description="Helical" evidence="6">
    <location>
        <begin position="314"/>
        <end position="334"/>
    </location>
</feature>